<evidence type="ECO:0000256" key="1">
    <source>
        <dbReference type="SAM" id="Phobius"/>
    </source>
</evidence>
<dbReference type="EMBL" id="CP035758">
    <property type="protein sequence ID" value="QBD78033.1"/>
    <property type="molecule type" value="Genomic_DNA"/>
</dbReference>
<organism evidence="2 3">
    <name type="scientific">Ktedonosporobacter rubrisoli</name>
    <dbReference type="NCBI Taxonomy" id="2509675"/>
    <lineage>
        <taxon>Bacteria</taxon>
        <taxon>Bacillati</taxon>
        <taxon>Chloroflexota</taxon>
        <taxon>Ktedonobacteria</taxon>
        <taxon>Ktedonobacterales</taxon>
        <taxon>Ktedonosporobacteraceae</taxon>
        <taxon>Ktedonosporobacter</taxon>
    </lineage>
</organism>
<keyword evidence="1" id="KW-0812">Transmembrane</keyword>
<evidence type="ECO:0000313" key="3">
    <source>
        <dbReference type="Proteomes" id="UP000290365"/>
    </source>
</evidence>
<gene>
    <name evidence="2" type="ORF">EPA93_19350</name>
</gene>
<dbReference type="Proteomes" id="UP000290365">
    <property type="component" value="Chromosome"/>
</dbReference>
<protein>
    <submittedName>
        <fullName evidence="2">Uncharacterized protein</fullName>
    </submittedName>
</protein>
<dbReference type="RefSeq" id="WP_129889086.1">
    <property type="nucleotide sequence ID" value="NZ_CP035758.1"/>
</dbReference>
<feature type="transmembrane region" description="Helical" evidence="1">
    <location>
        <begin position="51"/>
        <end position="71"/>
    </location>
</feature>
<feature type="transmembrane region" description="Helical" evidence="1">
    <location>
        <begin position="20"/>
        <end position="39"/>
    </location>
</feature>
<keyword evidence="3" id="KW-1185">Reference proteome</keyword>
<dbReference type="KEGG" id="kbs:EPA93_19350"/>
<dbReference type="OrthoDB" id="9156709at2"/>
<sequence>MHPEGDTSNQTSLQRTWDGIILGIVGIIYAFSVPIFGYYQELILAGNLHWLVDAAHLFVGFCAFALIGAIAERLVRRKGAQGKTSSISKAA</sequence>
<reference evidence="2 3" key="1">
    <citation type="submission" date="2019-01" db="EMBL/GenBank/DDBJ databases">
        <title>Ktedonosporobacter rubrisoli SCAWS-G2.</title>
        <authorList>
            <person name="Huang Y."/>
            <person name="Yan B."/>
        </authorList>
    </citation>
    <scope>NUCLEOTIDE SEQUENCE [LARGE SCALE GENOMIC DNA]</scope>
    <source>
        <strain evidence="2 3">SCAWS-G2</strain>
    </source>
</reference>
<name>A0A4P6JRT7_KTERU</name>
<dbReference type="AlphaFoldDB" id="A0A4P6JRT7"/>
<keyword evidence="1" id="KW-0472">Membrane</keyword>
<accession>A0A4P6JRT7</accession>
<evidence type="ECO:0000313" key="2">
    <source>
        <dbReference type="EMBL" id="QBD78033.1"/>
    </source>
</evidence>
<proteinExistence type="predicted"/>
<keyword evidence="1" id="KW-1133">Transmembrane helix</keyword>